<sequence length="152" mass="17407">MKKKLQTLGWREWIHLEPLGLPPIKAKVDTGAKTSALHAFKVRKFTRGGVPWVRFHVHPDQHDASREVVCEAPVHDRRRVTDSGGHTQERYVIKVEARIGEQKLMIEMTLTNRDTMAFRVLLGRSAMKGVFIVDPRLSFCMGQPPFEPLQPM</sequence>
<feature type="domain" description="Retropepsin-like aspartic endopeptidase" evidence="1">
    <location>
        <begin position="8"/>
        <end position="140"/>
    </location>
</feature>
<accession>A0A6N4DZD9</accession>
<reference evidence="2 3" key="1">
    <citation type="submission" date="2018-01" db="EMBL/GenBank/DDBJ databases">
        <title>Novel co-symbiosis in the lucinid bivalve Phacoides pectinatus.</title>
        <authorList>
            <person name="Lim S.J."/>
            <person name="Davis B.G."/>
            <person name="Gill D.E."/>
            <person name="Engel A.S."/>
            <person name="Anderson L.C."/>
            <person name="Campbell B.J."/>
        </authorList>
    </citation>
    <scope>NUCLEOTIDE SEQUENCE [LARGE SCALE GENOMIC DNA]</scope>
    <source>
        <strain evidence="2">N3_P5</strain>
    </source>
</reference>
<dbReference type="GO" id="GO:0006508">
    <property type="term" value="P:proteolysis"/>
    <property type="evidence" value="ECO:0007669"/>
    <property type="project" value="UniProtKB-KW"/>
</dbReference>
<dbReference type="SUPFAM" id="SSF50630">
    <property type="entry name" value="Acid proteases"/>
    <property type="match status" value="1"/>
</dbReference>
<gene>
    <name evidence="2" type="ORF">C3L24_03570</name>
</gene>
<keyword evidence="2" id="KW-0645">Protease</keyword>
<protein>
    <submittedName>
        <fullName evidence="2">ATP-dependent zinc protease</fullName>
    </submittedName>
</protein>
<keyword evidence="2" id="KW-0378">Hydrolase</keyword>
<dbReference type="EMBL" id="PQCO01000133">
    <property type="protein sequence ID" value="PUE04244.1"/>
    <property type="molecule type" value="Genomic_DNA"/>
</dbReference>
<dbReference type="Pfam" id="PF05618">
    <property type="entry name" value="Zn_protease"/>
    <property type="match status" value="1"/>
</dbReference>
<proteinExistence type="predicted"/>
<organism evidence="2 3">
    <name type="scientific">Candidatus Sedimenticola endophacoides</name>
    <dbReference type="NCBI Taxonomy" id="2548426"/>
    <lineage>
        <taxon>Bacteria</taxon>
        <taxon>Pseudomonadati</taxon>
        <taxon>Pseudomonadota</taxon>
        <taxon>Gammaproteobacteria</taxon>
        <taxon>Chromatiales</taxon>
        <taxon>Sedimenticolaceae</taxon>
        <taxon>Sedimenticola</taxon>
    </lineage>
</organism>
<dbReference type="AlphaFoldDB" id="A0A6N4DZD9"/>
<dbReference type="InterPro" id="IPR021109">
    <property type="entry name" value="Peptidase_aspartic_dom_sf"/>
</dbReference>
<evidence type="ECO:0000259" key="1">
    <source>
        <dbReference type="Pfam" id="PF05618"/>
    </source>
</evidence>
<dbReference type="Gene3D" id="2.40.70.10">
    <property type="entry name" value="Acid Proteases"/>
    <property type="match status" value="1"/>
</dbReference>
<dbReference type="Proteomes" id="UP000250928">
    <property type="component" value="Unassembled WGS sequence"/>
</dbReference>
<dbReference type="GO" id="GO:0008233">
    <property type="term" value="F:peptidase activity"/>
    <property type="evidence" value="ECO:0007669"/>
    <property type="project" value="UniProtKB-KW"/>
</dbReference>
<comment type="caution">
    <text evidence="2">The sequence shown here is derived from an EMBL/GenBank/DDBJ whole genome shotgun (WGS) entry which is preliminary data.</text>
</comment>
<dbReference type="PANTHER" id="PTHR38037">
    <property type="entry name" value="ZN_PROTEASE DOMAIN-CONTAINING PROTEIN"/>
    <property type="match status" value="1"/>
</dbReference>
<evidence type="ECO:0000313" key="2">
    <source>
        <dbReference type="EMBL" id="PUE04244.1"/>
    </source>
</evidence>
<dbReference type="PANTHER" id="PTHR38037:SF1">
    <property type="entry name" value="ATP-DEPENDENT ZINC PROTEASE DOMAIN-CONTAINING PROTEIN-RELATED"/>
    <property type="match status" value="1"/>
</dbReference>
<dbReference type="InterPro" id="IPR008503">
    <property type="entry name" value="Asp_endopeptidase"/>
</dbReference>
<evidence type="ECO:0000313" key="3">
    <source>
        <dbReference type="Proteomes" id="UP000250928"/>
    </source>
</evidence>
<name>A0A6N4DZD9_9GAMM</name>